<dbReference type="CDD" id="cd06170">
    <property type="entry name" value="LuxR_C_like"/>
    <property type="match status" value="1"/>
</dbReference>
<evidence type="ECO:0000259" key="2">
    <source>
        <dbReference type="PROSITE" id="PS50043"/>
    </source>
</evidence>
<evidence type="ECO:0000256" key="1">
    <source>
        <dbReference type="ARBA" id="ARBA00023125"/>
    </source>
</evidence>
<proteinExistence type="predicted"/>
<gene>
    <name evidence="3" type="primary">rcsA</name>
    <name evidence="3" type="ORF">GRH90_20780</name>
</gene>
<reference evidence="3 4" key="2">
    <citation type="submission" date="2020-02" db="EMBL/GenBank/DDBJ databases">
        <title>The new genus of Enterobacteriales.</title>
        <authorList>
            <person name="Kim I.S."/>
        </authorList>
    </citation>
    <scope>NUCLEOTIDE SEQUENCE [LARGE SCALE GENOMIC DNA]</scope>
    <source>
        <strain evidence="3 4">SAP-6</strain>
    </source>
</reference>
<keyword evidence="4" id="KW-1185">Reference proteome</keyword>
<dbReference type="SMART" id="SM00421">
    <property type="entry name" value="HTH_LUXR"/>
    <property type="match status" value="1"/>
</dbReference>
<evidence type="ECO:0000313" key="4">
    <source>
        <dbReference type="Proteomes" id="UP000461443"/>
    </source>
</evidence>
<dbReference type="SUPFAM" id="SSF46894">
    <property type="entry name" value="C-terminal effector domain of the bipartite response regulators"/>
    <property type="match status" value="1"/>
</dbReference>
<dbReference type="InterPro" id="IPR036388">
    <property type="entry name" value="WH-like_DNA-bd_sf"/>
</dbReference>
<dbReference type="Pfam" id="PF00196">
    <property type="entry name" value="GerE"/>
    <property type="match status" value="1"/>
</dbReference>
<dbReference type="PROSITE" id="PS50043">
    <property type="entry name" value="HTH_LUXR_2"/>
    <property type="match status" value="1"/>
</dbReference>
<reference evidence="3 4" key="1">
    <citation type="submission" date="2019-12" db="EMBL/GenBank/DDBJ databases">
        <authorList>
            <person name="Lee S.D."/>
        </authorList>
    </citation>
    <scope>NUCLEOTIDE SEQUENCE [LARGE SCALE GENOMIC DNA]</scope>
    <source>
        <strain evidence="3 4">SAP-6</strain>
    </source>
</reference>
<dbReference type="AlphaFoldDB" id="A0A845SME3"/>
<dbReference type="Gene3D" id="1.10.10.10">
    <property type="entry name" value="Winged helix-like DNA-binding domain superfamily/Winged helix DNA-binding domain"/>
    <property type="match status" value="1"/>
</dbReference>
<name>A0A845SME3_9GAMM</name>
<comment type="caution">
    <text evidence="3">The sequence shown here is derived from an EMBL/GenBank/DDBJ whole genome shotgun (WGS) entry which is preliminary data.</text>
</comment>
<dbReference type="EMBL" id="WUBS01000016">
    <property type="protein sequence ID" value="NDL65169.1"/>
    <property type="molecule type" value="Genomic_DNA"/>
</dbReference>
<organism evidence="3 4">
    <name type="scientific">Acerihabitans arboris</name>
    <dbReference type="NCBI Taxonomy" id="2691583"/>
    <lineage>
        <taxon>Bacteria</taxon>
        <taxon>Pseudomonadati</taxon>
        <taxon>Pseudomonadota</taxon>
        <taxon>Gammaproteobacteria</taxon>
        <taxon>Enterobacterales</taxon>
        <taxon>Pectobacteriaceae</taxon>
        <taxon>Acerihabitans</taxon>
    </lineage>
</organism>
<dbReference type="Proteomes" id="UP000461443">
    <property type="component" value="Unassembled WGS sequence"/>
</dbReference>
<accession>A0A845SME3</accession>
<dbReference type="GO" id="GO:0003677">
    <property type="term" value="F:DNA binding"/>
    <property type="evidence" value="ECO:0007669"/>
    <property type="project" value="UniProtKB-KW"/>
</dbReference>
<dbReference type="InterPro" id="IPR000792">
    <property type="entry name" value="Tscrpt_reg_LuxR_C"/>
</dbReference>
<protein>
    <submittedName>
        <fullName evidence="3">Transcriptional regulator RcsA</fullName>
    </submittedName>
</protein>
<keyword evidence="1" id="KW-0238">DNA-binding</keyword>
<sequence>MNLIADIIIIMTVFILDPCNYTKCALKSSLSSSGIKGAIRDVDNVNSLRLKCQKTNPSIIFINQNCFQYQDDGVNLKSIIDEQPLTLFFIFIGNENIKFHDFVPIRDNVVILSKFTKISTMLMIIRYFMDTKAWKKENSPIGFPPLRFSKTEVEILTMWMSGYDTMYICTHLRIKEKTLSSHKINIKRKTKASNKQVIYHLISIANRVTDNLNIHYPVC</sequence>
<dbReference type="NCBIfam" id="NF011940">
    <property type="entry name" value="PRK15411.1"/>
    <property type="match status" value="1"/>
</dbReference>
<dbReference type="RefSeq" id="WP_162367877.1">
    <property type="nucleotide sequence ID" value="NZ_WUBS01000016.1"/>
</dbReference>
<feature type="domain" description="HTH luxR-type" evidence="2">
    <location>
        <begin position="141"/>
        <end position="206"/>
    </location>
</feature>
<evidence type="ECO:0000313" key="3">
    <source>
        <dbReference type="EMBL" id="NDL65169.1"/>
    </source>
</evidence>
<dbReference type="GO" id="GO:0006355">
    <property type="term" value="P:regulation of DNA-templated transcription"/>
    <property type="evidence" value="ECO:0007669"/>
    <property type="project" value="InterPro"/>
</dbReference>
<dbReference type="InterPro" id="IPR016032">
    <property type="entry name" value="Sig_transdc_resp-reg_C-effctor"/>
</dbReference>